<feature type="transmembrane region" description="Helical" evidence="1">
    <location>
        <begin position="304"/>
        <end position="324"/>
    </location>
</feature>
<evidence type="ECO:0000313" key="3">
    <source>
        <dbReference type="Proteomes" id="UP001501353"/>
    </source>
</evidence>
<organism evidence="2 3">
    <name type="scientific">Actimicrobium antarcticum</name>
    <dbReference type="NCBI Taxonomy" id="1051899"/>
    <lineage>
        <taxon>Bacteria</taxon>
        <taxon>Pseudomonadati</taxon>
        <taxon>Pseudomonadota</taxon>
        <taxon>Betaproteobacteria</taxon>
        <taxon>Burkholderiales</taxon>
        <taxon>Oxalobacteraceae</taxon>
        <taxon>Actimicrobium</taxon>
    </lineage>
</organism>
<gene>
    <name evidence="2" type="ORF">GCM10022212_17290</name>
</gene>
<comment type="caution">
    <text evidence="2">The sequence shown here is derived from an EMBL/GenBank/DDBJ whole genome shotgun (WGS) entry which is preliminary data.</text>
</comment>
<name>A0ABP7T4L9_9BURK</name>
<dbReference type="Proteomes" id="UP001501353">
    <property type="component" value="Unassembled WGS sequence"/>
</dbReference>
<keyword evidence="1" id="KW-0812">Transmembrane</keyword>
<proteinExistence type="predicted"/>
<keyword evidence="3" id="KW-1185">Reference proteome</keyword>
<evidence type="ECO:0000256" key="1">
    <source>
        <dbReference type="SAM" id="Phobius"/>
    </source>
</evidence>
<dbReference type="InterPro" id="IPR050256">
    <property type="entry name" value="Glycosyltransferase_2"/>
</dbReference>
<protein>
    <submittedName>
        <fullName evidence="2">Glycosyltransferase family 2 protein</fullName>
    </submittedName>
</protein>
<dbReference type="RefSeq" id="WP_344762889.1">
    <property type="nucleotide sequence ID" value="NZ_BAAAZE010000008.1"/>
</dbReference>
<accession>A0ABP7T4L9</accession>
<feature type="transmembrane region" description="Helical" evidence="1">
    <location>
        <begin position="362"/>
        <end position="381"/>
    </location>
</feature>
<dbReference type="PANTHER" id="PTHR48090:SF6">
    <property type="entry name" value="SLR5056 PROTEIN"/>
    <property type="match status" value="1"/>
</dbReference>
<reference evidence="3" key="1">
    <citation type="journal article" date="2019" name="Int. J. Syst. Evol. Microbiol.">
        <title>The Global Catalogue of Microorganisms (GCM) 10K type strain sequencing project: providing services to taxonomists for standard genome sequencing and annotation.</title>
        <authorList>
            <consortium name="The Broad Institute Genomics Platform"/>
            <consortium name="The Broad Institute Genome Sequencing Center for Infectious Disease"/>
            <person name="Wu L."/>
            <person name="Ma J."/>
        </authorList>
    </citation>
    <scope>NUCLEOTIDE SEQUENCE [LARGE SCALE GENOMIC DNA]</scope>
    <source>
        <strain evidence="3">JCM 16673</strain>
    </source>
</reference>
<sequence length="396" mass="42170">MSFFVAALLLVALAILSIPVLVLLLQAVIAFSPLKAAATATGRRPSVAILVPAHNESSGVIATIVSLLPQLQEGDRLVVVADNCSDDTAAVAVGAGAEVRVRTDLSQRGKGYALDFGVRALAAAPPEMVIIVDADCIASPGAIDRIARLALQTGRPVQALFLMYAPNNSGPMKKIAEFAWLVKNLVRPLGYQRLGLPCQLMGSGMAFSWATISTASLANGNIVEDLKLGMDLARACKAPLFCPDALVSSTFPISASGTQTQRTRWEHGHISMMLTEAPPLLLGGLRQRNAGMIALGLDLCVPPLALLTLVGLALFAAAMLFAVLTGNLAPIFVACGVMVALVTAVMLSWWRYGREKLSAGNLAMAVFYVFWKIPLYLKFFVSRQVDWVRSKRDGEL</sequence>
<keyword evidence="1" id="KW-0472">Membrane</keyword>
<dbReference type="PANTHER" id="PTHR48090">
    <property type="entry name" value="UNDECAPRENYL-PHOSPHATE 4-DEOXY-4-FORMAMIDO-L-ARABINOSE TRANSFERASE-RELATED"/>
    <property type="match status" value="1"/>
</dbReference>
<evidence type="ECO:0000313" key="2">
    <source>
        <dbReference type="EMBL" id="GAA4020997.1"/>
    </source>
</evidence>
<feature type="transmembrane region" description="Helical" evidence="1">
    <location>
        <begin position="331"/>
        <end position="350"/>
    </location>
</feature>
<dbReference type="CDD" id="cd06438">
    <property type="entry name" value="EpsO_like"/>
    <property type="match status" value="1"/>
</dbReference>
<dbReference type="Pfam" id="PF13641">
    <property type="entry name" value="Glyco_tranf_2_3"/>
    <property type="match status" value="1"/>
</dbReference>
<keyword evidence="1" id="KW-1133">Transmembrane helix</keyword>
<dbReference type="SUPFAM" id="SSF53448">
    <property type="entry name" value="Nucleotide-diphospho-sugar transferases"/>
    <property type="match status" value="1"/>
</dbReference>
<dbReference type="InterPro" id="IPR029044">
    <property type="entry name" value="Nucleotide-diphossugar_trans"/>
</dbReference>
<dbReference type="EMBL" id="BAAAZE010000008">
    <property type="protein sequence ID" value="GAA4020997.1"/>
    <property type="molecule type" value="Genomic_DNA"/>
</dbReference>
<dbReference type="Gene3D" id="3.90.550.10">
    <property type="entry name" value="Spore Coat Polysaccharide Biosynthesis Protein SpsA, Chain A"/>
    <property type="match status" value="1"/>
</dbReference>